<feature type="compositionally biased region" description="Basic residues" evidence="1">
    <location>
        <begin position="288"/>
        <end position="301"/>
    </location>
</feature>
<comment type="caution">
    <text evidence="2">The sequence shown here is derived from an EMBL/GenBank/DDBJ whole genome shotgun (WGS) entry which is preliminary data.</text>
</comment>
<dbReference type="Proteomes" id="UP001314229">
    <property type="component" value="Unassembled WGS sequence"/>
</dbReference>
<sequence length="412" mass="46052">MQTSDQESHTAYIGLMTQFNETGKSMQDASSKLAVQQKDCDVSSVRGIVSTLKQNLSCDAYTASSSHTPKPELRSIFAATPLIVNLGSSSLRHTDTSFKPSLSKNALMKSQKLNNTTTFGSQNKFQLESTDPSVPMRRSLPDILNLGSPPSKPDRPPVVNIDRFGRNRTSLNDGQGMKIPRPPLHSCPSSNQAAALCQQLVDEEIYDDCITNPPPVPPKGQSSNRTETDQRKKMKDELAKIWTKQAEESKTHQESNSRKEDTNKAAEKKQAEPKGTTGSEEMKGKDIKAKKREKTKLKKQQKVKEKKEREAKKFQIKKPVHETEKGKGRGKEITHNADDYVQNERVDTSHSDLKQYDGAQSKEESEDYDDIGTLVDSGLEAQNLVKEDDIYDDIDDLETRCDIYDDIGEDCL</sequence>
<dbReference type="GO" id="GO:0050852">
    <property type="term" value="P:T cell receptor signaling pathway"/>
    <property type="evidence" value="ECO:0007669"/>
    <property type="project" value="TreeGrafter"/>
</dbReference>
<accession>A0AAV1MU04</accession>
<feature type="compositionally biased region" description="Basic and acidic residues" evidence="1">
    <location>
        <begin position="226"/>
        <end position="272"/>
    </location>
</feature>
<feature type="region of interest" description="Disordered" evidence="1">
    <location>
        <begin position="208"/>
        <end position="369"/>
    </location>
</feature>
<dbReference type="EMBL" id="CAWUFR010000003">
    <property type="protein sequence ID" value="CAK6950300.1"/>
    <property type="molecule type" value="Genomic_DNA"/>
</dbReference>
<dbReference type="AlphaFoldDB" id="A0AAV1MU04"/>
<feature type="region of interest" description="Disordered" evidence="1">
    <location>
        <begin position="143"/>
        <end position="190"/>
    </location>
</feature>
<keyword evidence="3" id="KW-1185">Reference proteome</keyword>
<dbReference type="GO" id="GO:0072659">
    <property type="term" value="P:protein localization to plasma membrane"/>
    <property type="evidence" value="ECO:0007669"/>
    <property type="project" value="TreeGrafter"/>
</dbReference>
<reference evidence="2 3" key="1">
    <citation type="submission" date="2024-01" db="EMBL/GenBank/DDBJ databases">
        <authorList>
            <person name="Alioto T."/>
            <person name="Alioto T."/>
            <person name="Gomez Garrido J."/>
        </authorList>
    </citation>
    <scope>NUCLEOTIDE SEQUENCE [LARGE SCALE GENOMIC DNA]</scope>
</reference>
<dbReference type="PANTHER" id="PTHR16830:SF12">
    <property type="entry name" value="PDZ DOMAIN-CONTAINING PROTEIN"/>
    <property type="match status" value="1"/>
</dbReference>
<evidence type="ECO:0000313" key="2">
    <source>
        <dbReference type="EMBL" id="CAK6950300.1"/>
    </source>
</evidence>
<organism evidence="2 3">
    <name type="scientific">Scomber scombrus</name>
    <name type="common">Atlantic mackerel</name>
    <name type="synonym">Scomber vernalis</name>
    <dbReference type="NCBI Taxonomy" id="13677"/>
    <lineage>
        <taxon>Eukaryota</taxon>
        <taxon>Metazoa</taxon>
        <taxon>Chordata</taxon>
        <taxon>Craniata</taxon>
        <taxon>Vertebrata</taxon>
        <taxon>Euteleostomi</taxon>
        <taxon>Actinopterygii</taxon>
        <taxon>Neopterygii</taxon>
        <taxon>Teleostei</taxon>
        <taxon>Neoteleostei</taxon>
        <taxon>Acanthomorphata</taxon>
        <taxon>Pelagiaria</taxon>
        <taxon>Scombriformes</taxon>
        <taxon>Scombridae</taxon>
        <taxon>Scomber</taxon>
    </lineage>
</organism>
<feature type="compositionally biased region" description="Basic and acidic residues" evidence="1">
    <location>
        <begin position="302"/>
        <end position="363"/>
    </location>
</feature>
<gene>
    <name evidence="2" type="ORF">FSCOSCO3_A029286</name>
</gene>
<dbReference type="InterPro" id="IPR043443">
    <property type="entry name" value="FYB1/2-like"/>
</dbReference>
<dbReference type="GO" id="GO:0005886">
    <property type="term" value="C:plasma membrane"/>
    <property type="evidence" value="ECO:0007669"/>
    <property type="project" value="InterPro"/>
</dbReference>
<dbReference type="GO" id="GO:0007229">
    <property type="term" value="P:integrin-mediated signaling pathway"/>
    <property type="evidence" value="ECO:0007669"/>
    <property type="project" value="InterPro"/>
</dbReference>
<name>A0AAV1MU04_SCOSC</name>
<evidence type="ECO:0000313" key="3">
    <source>
        <dbReference type="Proteomes" id="UP001314229"/>
    </source>
</evidence>
<evidence type="ECO:0000256" key="1">
    <source>
        <dbReference type="SAM" id="MobiDB-lite"/>
    </source>
</evidence>
<protein>
    <submittedName>
        <fullName evidence="2">FYN-binding protein 1-like isoform X3</fullName>
    </submittedName>
</protein>
<proteinExistence type="predicted"/>
<dbReference type="PANTHER" id="PTHR16830">
    <property type="entry name" value="SH2 CONTAINING ADAPTOR PRAM-1 RELATED"/>
    <property type="match status" value="1"/>
</dbReference>